<evidence type="ECO:0000256" key="1">
    <source>
        <dbReference type="SAM" id="MobiDB-lite"/>
    </source>
</evidence>
<dbReference type="Gene3D" id="2.60.40.10">
    <property type="entry name" value="Immunoglobulins"/>
    <property type="match status" value="1"/>
</dbReference>
<evidence type="ECO:0000313" key="5">
    <source>
        <dbReference type="Proteomes" id="UP001185028"/>
    </source>
</evidence>
<dbReference type="RefSeq" id="WP_188773655.1">
    <property type="nucleotide sequence ID" value="NZ_BMMB01000001.1"/>
</dbReference>
<sequence>MKKKWLIAPLALTIFLQSVVSEAASTSMVSSFAPYNYEDTGERLNGVIPALGDTEPVTRAWQLSRWTGIINYPNNKQSIIPNYDVFNVKPRDGDPDFDKENGFGLVYKSPEALGQLFDAFTKGNNGGISAKQWTFYRDSFESNADDEVFKYRHPFFYNVEQNFFFLRTSGIIQRMGYKFDSTKKISDDERQAIYTASAWPELSFTRTGQGFKLNYKAYGFTQRDIRIVATKKGAFPDLKQVMSLTDGKMISTDKDTATGSVSVTNLNSLRENLGNEIDVVLEDGYGRTAIKTINIAELLNMDFIPDSLTLTDSNQLWVKFHYKGEDYDSADYISERGIPMLAKVTITGLDGEDQTLQGMYTGSSKKTVNGQEYSYYFGNVQVGEQAGRYKIKAAVTINNPSHEERATEFPSEAYDNNTITDEWTRDYTDLIAQSVTVDPDKITDGDKAQITAKIKNVGPTTQGNVLIRFTDNGNTVYEAKKTLPSNEITTVGPFTWEGTGEGNHQIMVIVDPKEETDDIDYSNNTAIGSCLVVGADGKAGSCTGDKATSNWSVTYPTITGYKKDRKGKKRPIWEYKRVSYKESLTLSADLNTKQGIATDPNHPKDSDRESRGSWEIIPWSKSHGKDPNQVTRAGYGFELTVKTNYYTDWESKVPNGYEGTARRIGGSYHGPTQVTATIYNTLGQKVDTVKMERIAGGQDQATWAFPKHTAVSPVTGEKYVDRKWYIDEKTRDGNYTVKITTDAAGKDGLIACTSKVVTIFGSMYDDTQDLRVYNK</sequence>
<dbReference type="InterPro" id="IPR013783">
    <property type="entry name" value="Ig-like_fold"/>
</dbReference>
<comment type="caution">
    <text evidence="4">The sequence shown here is derived from an EMBL/GenBank/DDBJ whole genome shotgun (WGS) entry which is preliminary data.</text>
</comment>
<reference evidence="4 5" key="1">
    <citation type="submission" date="2023-07" db="EMBL/GenBank/DDBJ databases">
        <title>Genomic Encyclopedia of Type Strains, Phase IV (KMG-IV): sequencing the most valuable type-strain genomes for metagenomic binning, comparative biology and taxonomic classification.</title>
        <authorList>
            <person name="Goeker M."/>
        </authorList>
    </citation>
    <scope>NUCLEOTIDE SEQUENCE [LARGE SCALE GENOMIC DNA]</scope>
    <source>
        <strain evidence="4 5">DSM 22170</strain>
    </source>
</reference>
<organism evidence="4 5">
    <name type="scientific">Paenibacillus hunanensis</name>
    <dbReference type="NCBI Taxonomy" id="539262"/>
    <lineage>
        <taxon>Bacteria</taxon>
        <taxon>Bacillati</taxon>
        <taxon>Bacillota</taxon>
        <taxon>Bacilli</taxon>
        <taxon>Bacillales</taxon>
        <taxon>Paenibacillaceae</taxon>
        <taxon>Paenibacillus</taxon>
    </lineage>
</organism>
<keyword evidence="4" id="KW-0966">Cell projection</keyword>
<feature type="signal peptide" evidence="2">
    <location>
        <begin position="1"/>
        <end position="23"/>
    </location>
</feature>
<keyword evidence="4" id="KW-0282">Flagellum</keyword>
<accession>A0ABU1IWB6</accession>
<feature type="chain" id="PRO_5046667096" evidence="2">
    <location>
        <begin position="24"/>
        <end position="775"/>
    </location>
</feature>
<feature type="compositionally biased region" description="Basic and acidic residues" evidence="1">
    <location>
        <begin position="601"/>
        <end position="612"/>
    </location>
</feature>
<dbReference type="EMBL" id="JAVDQH010000004">
    <property type="protein sequence ID" value="MDR6243469.1"/>
    <property type="molecule type" value="Genomic_DNA"/>
</dbReference>
<name>A0ABU1IWB6_9BACL</name>
<feature type="domain" description="CARDB" evidence="3">
    <location>
        <begin position="429"/>
        <end position="525"/>
    </location>
</feature>
<evidence type="ECO:0000313" key="4">
    <source>
        <dbReference type="EMBL" id="MDR6243469.1"/>
    </source>
</evidence>
<feature type="region of interest" description="Disordered" evidence="1">
    <location>
        <begin position="591"/>
        <end position="612"/>
    </location>
</feature>
<keyword evidence="5" id="KW-1185">Reference proteome</keyword>
<dbReference type="InterPro" id="IPR011635">
    <property type="entry name" value="CARDB"/>
</dbReference>
<evidence type="ECO:0000259" key="3">
    <source>
        <dbReference type="Pfam" id="PF07705"/>
    </source>
</evidence>
<keyword evidence="2" id="KW-0732">Signal</keyword>
<gene>
    <name evidence="4" type="ORF">JOC58_001356</name>
</gene>
<dbReference type="Pfam" id="PF07705">
    <property type="entry name" value="CARDB"/>
    <property type="match status" value="1"/>
</dbReference>
<evidence type="ECO:0000256" key="2">
    <source>
        <dbReference type="SAM" id="SignalP"/>
    </source>
</evidence>
<proteinExistence type="predicted"/>
<dbReference type="Proteomes" id="UP001185028">
    <property type="component" value="Unassembled WGS sequence"/>
</dbReference>
<keyword evidence="4" id="KW-0969">Cilium</keyword>
<protein>
    <submittedName>
        <fullName evidence="4">Flagellar hook assembly protein FlgD</fullName>
    </submittedName>
</protein>